<protein>
    <submittedName>
        <fullName evidence="2">Uncharacterized protein</fullName>
    </submittedName>
</protein>
<dbReference type="OrthoDB" id="688194at2759"/>
<dbReference type="InterPro" id="IPR012871">
    <property type="entry name" value="DUF1668_ORYSA"/>
</dbReference>
<evidence type="ECO:0000313" key="3">
    <source>
        <dbReference type="Proteomes" id="UP000636709"/>
    </source>
</evidence>
<dbReference type="PANTHER" id="PTHR33085">
    <property type="entry name" value="OS12G0113100 PROTEIN-RELATED"/>
    <property type="match status" value="1"/>
</dbReference>
<dbReference type="EMBL" id="JACEFO010000136">
    <property type="protein sequence ID" value="KAF8780557.1"/>
    <property type="molecule type" value="Genomic_DNA"/>
</dbReference>
<feature type="region of interest" description="Disordered" evidence="1">
    <location>
        <begin position="40"/>
        <end position="66"/>
    </location>
</feature>
<dbReference type="AlphaFoldDB" id="A0A835G157"/>
<evidence type="ECO:0000256" key="1">
    <source>
        <dbReference type="SAM" id="MobiDB-lite"/>
    </source>
</evidence>
<proteinExistence type="predicted"/>
<evidence type="ECO:0000313" key="2">
    <source>
        <dbReference type="EMBL" id="KAF8780557.1"/>
    </source>
</evidence>
<dbReference type="Proteomes" id="UP000636709">
    <property type="component" value="Unassembled WGS sequence"/>
</dbReference>
<dbReference type="PANTHER" id="PTHR33085:SF102">
    <property type="entry name" value="DUF1618 DOMAIN-CONTAINING PROTEIN"/>
    <property type="match status" value="1"/>
</dbReference>
<gene>
    <name evidence="2" type="ORF">HU200_001403</name>
</gene>
<accession>A0A835G157</accession>
<reference evidence="2" key="1">
    <citation type="submission" date="2020-07" db="EMBL/GenBank/DDBJ databases">
        <title>Genome sequence and genetic diversity analysis of an under-domesticated orphan crop, white fonio (Digitaria exilis).</title>
        <authorList>
            <person name="Bennetzen J.L."/>
            <person name="Chen S."/>
            <person name="Ma X."/>
            <person name="Wang X."/>
            <person name="Yssel A.E.J."/>
            <person name="Chaluvadi S.R."/>
            <person name="Johnson M."/>
            <person name="Gangashetty P."/>
            <person name="Hamidou F."/>
            <person name="Sanogo M.D."/>
            <person name="Zwaenepoel A."/>
            <person name="Wallace J."/>
            <person name="Van De Peer Y."/>
            <person name="Van Deynze A."/>
        </authorList>
    </citation>
    <scope>NUCLEOTIDE SEQUENCE</scope>
    <source>
        <tissue evidence="2">Leaves</tissue>
    </source>
</reference>
<sequence length="405" mass="45026">MNRRFVNLVLGNYDAHIHSLFRLDVAKHLFYPSTAQAEAANAKQETNNGGGGADKPSKPPGLKWPKTPRIKWMGRLPEPSMRFFPLDAGDDEWRSYDDALMLLRPNSSEGTILHATDGGRTVIYDADKNAISATVPYFDTSMRREPIVFSVPGAGAGEKESLYVMHSTINSPHLPRPPFVVNKDPYERERPSFSIISSAVVDGGRTIVVSSDEKKGAFGKVVEFTYCFDTTTREWRHAGDWSLPFAGGAEYVPELETWIGLSSTSPHHICATDLSSAMDAGGQAPTPEHVWDDFTPPPYEVSKVVLNRRYPGYVLRRSTDWWPSKHSLVSLGSGTFCILKTFGITRSEWVSGGFQEDDWPCGEEFAVLTGVEVVRCNDDGEGGGGLRMVKHKSKRCLLDHDHWLF</sequence>
<organism evidence="2 3">
    <name type="scientific">Digitaria exilis</name>
    <dbReference type="NCBI Taxonomy" id="1010633"/>
    <lineage>
        <taxon>Eukaryota</taxon>
        <taxon>Viridiplantae</taxon>
        <taxon>Streptophyta</taxon>
        <taxon>Embryophyta</taxon>
        <taxon>Tracheophyta</taxon>
        <taxon>Spermatophyta</taxon>
        <taxon>Magnoliopsida</taxon>
        <taxon>Liliopsida</taxon>
        <taxon>Poales</taxon>
        <taxon>Poaceae</taxon>
        <taxon>PACMAD clade</taxon>
        <taxon>Panicoideae</taxon>
        <taxon>Panicodae</taxon>
        <taxon>Paniceae</taxon>
        <taxon>Anthephorinae</taxon>
        <taxon>Digitaria</taxon>
    </lineage>
</organism>
<dbReference type="Pfam" id="PF07893">
    <property type="entry name" value="DUF1668"/>
    <property type="match status" value="2"/>
</dbReference>
<keyword evidence="3" id="KW-1185">Reference proteome</keyword>
<comment type="caution">
    <text evidence="2">The sequence shown here is derived from an EMBL/GenBank/DDBJ whole genome shotgun (WGS) entry which is preliminary data.</text>
</comment>
<name>A0A835G157_9POAL</name>